<evidence type="ECO:0000313" key="3">
    <source>
        <dbReference type="Proteomes" id="UP001159405"/>
    </source>
</evidence>
<dbReference type="EMBL" id="CALNXK010000090">
    <property type="protein sequence ID" value="CAH3151130.1"/>
    <property type="molecule type" value="Genomic_DNA"/>
</dbReference>
<gene>
    <name evidence="2" type="ORF">PLOB_00048441</name>
</gene>
<dbReference type="PANTHER" id="PTHR13627">
    <property type="entry name" value="FUKUTIN RELATED PROTEIN"/>
    <property type="match status" value="1"/>
</dbReference>
<reference evidence="2 3" key="1">
    <citation type="submission" date="2022-05" db="EMBL/GenBank/DDBJ databases">
        <authorList>
            <consortium name="Genoscope - CEA"/>
            <person name="William W."/>
        </authorList>
    </citation>
    <scope>NUCLEOTIDE SEQUENCE [LARGE SCALE GENOMIC DNA]</scope>
</reference>
<evidence type="ECO:0000313" key="2">
    <source>
        <dbReference type="EMBL" id="CAH3151130.1"/>
    </source>
</evidence>
<dbReference type="InterPro" id="IPR052613">
    <property type="entry name" value="LicD_transferase"/>
</dbReference>
<accession>A0ABN8PUJ2</accession>
<sequence>MLELAHKTHLVLDSMGVDHWLMYGSLWGPLRGIPGPLPWDDDVDIGMDGNGDFKKIPLEEFKAKFEAVGLVLIDKLQESGYLAVKGYGESIGLFLYYNYRGTMMRSGYESWLFYIHYRFRHSFPAKLLQHPLPKVKFGSFNISVPRGGIEIMKHLYPTNWWKITLYHYTDATGAAGIEKSKVIKGSTYETPKQNRRHGLGVYFTSIDPSNDPKKILLNNYDDAGRVVNSKRLWAKIGWVIEINMNENEVEKVPGVSNRDVYLYEGDVHLNNYQCSIYKNPNT</sequence>
<dbReference type="Pfam" id="PF15633">
    <property type="entry name" value="Tox-ART-HYD1"/>
    <property type="match status" value="1"/>
</dbReference>
<dbReference type="Proteomes" id="UP001159405">
    <property type="component" value="Unassembled WGS sequence"/>
</dbReference>
<dbReference type="PANTHER" id="PTHR13627:SF32">
    <property type="entry name" value="AGAP006029-PA"/>
    <property type="match status" value="1"/>
</dbReference>
<keyword evidence="3" id="KW-1185">Reference proteome</keyword>
<organism evidence="2 3">
    <name type="scientific">Porites lobata</name>
    <dbReference type="NCBI Taxonomy" id="104759"/>
    <lineage>
        <taxon>Eukaryota</taxon>
        <taxon>Metazoa</taxon>
        <taxon>Cnidaria</taxon>
        <taxon>Anthozoa</taxon>
        <taxon>Hexacorallia</taxon>
        <taxon>Scleractinia</taxon>
        <taxon>Fungiina</taxon>
        <taxon>Poritidae</taxon>
        <taxon>Porites</taxon>
    </lineage>
</organism>
<evidence type="ECO:0000259" key="1">
    <source>
        <dbReference type="Pfam" id="PF15633"/>
    </source>
</evidence>
<proteinExistence type="predicted"/>
<name>A0ABN8PUJ2_9CNID</name>
<comment type="caution">
    <text evidence="2">The sequence shown here is derived from an EMBL/GenBank/DDBJ whole genome shotgun (WGS) entry which is preliminary data.</text>
</comment>
<dbReference type="InterPro" id="IPR028920">
    <property type="entry name" value="Tox-ART-HYD1_dom"/>
</dbReference>
<protein>
    <recommendedName>
        <fullName evidence="1">Tox-ART-HYD1 domain-containing protein</fullName>
    </recommendedName>
</protein>
<feature type="domain" description="Tox-ART-HYD1" evidence="1">
    <location>
        <begin position="165"/>
        <end position="221"/>
    </location>
</feature>